<proteinExistence type="predicted"/>
<dbReference type="HOGENOM" id="CLU_495278_0_0_1"/>
<accession>A0A067PVV9</accession>
<sequence>MKESELDVYIKSLLPKTNGYPLYKPSPPGNSVAPQEFHKVAVRIGDVGVLTYDGGFDFLYNACVPATHPLNADRQPPDGFEPMTFDPSQIRQDCEAYPPRSFVTSDVSMAGSYVESYPGILALLPERFSSFVRSLPWPFAQSAPDLDVAYNFRTNQYRDTVLILPEGAIREDYADPELFLEYALKNAESWYHHANKTMGRLLINGDSLYFITGRDKCKTWALGAQDTIAGASEWTANFVVAPAAHSTASHQRVWETGNGRPSWMKIGPPVEQGTIDSQAVFIRGLRIARWDQGAESTTVREDDEVTLICNHSPISPIYGPYHPSDYVNQFLLYNIPGAKKSFIHDDEWCEVLTKDAPLPQDYEILIRILDSYAPVLESGCVHLIRRQSASESSLSQFDWDKPVRLERIGRFSMKRYPHTKQHTDLDAAVLLTRMAVELTPSTHPEFKPRSSYAASCLKEALGHPPPNSIALQTLFERITFLIGETSKVEEEESVNRRQEAESHIHSLVSHLRDVSRVMPSDRIKEFKSRRQLLGEELARTASGSIALLEI</sequence>
<dbReference type="STRING" id="933084.A0A067PVV9"/>
<organism evidence="1 2">
    <name type="scientific">Jaapia argillacea MUCL 33604</name>
    <dbReference type="NCBI Taxonomy" id="933084"/>
    <lineage>
        <taxon>Eukaryota</taxon>
        <taxon>Fungi</taxon>
        <taxon>Dikarya</taxon>
        <taxon>Basidiomycota</taxon>
        <taxon>Agaricomycotina</taxon>
        <taxon>Agaricomycetes</taxon>
        <taxon>Agaricomycetidae</taxon>
        <taxon>Jaapiales</taxon>
        <taxon>Jaapiaceae</taxon>
        <taxon>Jaapia</taxon>
    </lineage>
</organism>
<evidence type="ECO:0000313" key="2">
    <source>
        <dbReference type="Proteomes" id="UP000027265"/>
    </source>
</evidence>
<gene>
    <name evidence="1" type="ORF">JAAARDRAFT_38141</name>
</gene>
<evidence type="ECO:0000313" key="1">
    <source>
        <dbReference type="EMBL" id="KDQ54471.1"/>
    </source>
</evidence>
<dbReference type="AlphaFoldDB" id="A0A067PVV9"/>
<reference evidence="2" key="1">
    <citation type="journal article" date="2014" name="Proc. Natl. Acad. Sci. U.S.A.">
        <title>Extensive sampling of basidiomycete genomes demonstrates inadequacy of the white-rot/brown-rot paradigm for wood decay fungi.</title>
        <authorList>
            <person name="Riley R."/>
            <person name="Salamov A.A."/>
            <person name="Brown D.W."/>
            <person name="Nagy L.G."/>
            <person name="Floudas D."/>
            <person name="Held B.W."/>
            <person name="Levasseur A."/>
            <person name="Lombard V."/>
            <person name="Morin E."/>
            <person name="Otillar R."/>
            <person name="Lindquist E.A."/>
            <person name="Sun H."/>
            <person name="LaButti K.M."/>
            <person name="Schmutz J."/>
            <person name="Jabbour D."/>
            <person name="Luo H."/>
            <person name="Baker S.E."/>
            <person name="Pisabarro A.G."/>
            <person name="Walton J.D."/>
            <person name="Blanchette R.A."/>
            <person name="Henrissat B."/>
            <person name="Martin F."/>
            <person name="Cullen D."/>
            <person name="Hibbett D.S."/>
            <person name="Grigoriev I.V."/>
        </authorList>
    </citation>
    <scope>NUCLEOTIDE SEQUENCE [LARGE SCALE GENOMIC DNA]</scope>
    <source>
        <strain evidence="2">MUCL 33604</strain>
    </source>
</reference>
<keyword evidence="2" id="KW-1185">Reference proteome</keyword>
<name>A0A067PVV9_9AGAM</name>
<dbReference type="OrthoDB" id="3222453at2759"/>
<dbReference type="Proteomes" id="UP000027265">
    <property type="component" value="Unassembled WGS sequence"/>
</dbReference>
<dbReference type="InParanoid" id="A0A067PVV9"/>
<protein>
    <submittedName>
        <fullName evidence="1">Uncharacterized protein</fullName>
    </submittedName>
</protein>
<dbReference type="EMBL" id="KL197728">
    <property type="protein sequence ID" value="KDQ54471.1"/>
    <property type="molecule type" value="Genomic_DNA"/>
</dbReference>